<dbReference type="SUPFAM" id="SSF63829">
    <property type="entry name" value="Calcium-dependent phosphotriesterase"/>
    <property type="match status" value="1"/>
</dbReference>
<name>A0A2V1E5T1_9PLEO</name>
<dbReference type="Gene3D" id="2.120.10.30">
    <property type="entry name" value="TolB, C-terminal domain"/>
    <property type="match status" value="1"/>
</dbReference>
<evidence type="ECO:0000313" key="2">
    <source>
        <dbReference type="Proteomes" id="UP000244855"/>
    </source>
</evidence>
<dbReference type="EMBL" id="KZ805311">
    <property type="protein sequence ID" value="PVI05841.1"/>
    <property type="molecule type" value="Genomic_DNA"/>
</dbReference>
<dbReference type="STRING" id="97972.A0A2V1E5T1"/>
<protein>
    <submittedName>
        <fullName evidence="1">Uncharacterized protein</fullName>
    </submittedName>
</protein>
<organism evidence="1 2">
    <name type="scientific">Periconia macrospinosa</name>
    <dbReference type="NCBI Taxonomy" id="97972"/>
    <lineage>
        <taxon>Eukaryota</taxon>
        <taxon>Fungi</taxon>
        <taxon>Dikarya</taxon>
        <taxon>Ascomycota</taxon>
        <taxon>Pezizomycotina</taxon>
        <taxon>Dothideomycetes</taxon>
        <taxon>Pleosporomycetidae</taxon>
        <taxon>Pleosporales</taxon>
        <taxon>Massarineae</taxon>
        <taxon>Periconiaceae</taxon>
        <taxon>Periconia</taxon>
    </lineage>
</organism>
<reference evidence="1 2" key="1">
    <citation type="journal article" date="2018" name="Sci. Rep.">
        <title>Comparative genomics provides insights into the lifestyle and reveals functional heterogeneity of dark septate endophytic fungi.</title>
        <authorList>
            <person name="Knapp D.G."/>
            <person name="Nemeth J.B."/>
            <person name="Barry K."/>
            <person name="Hainaut M."/>
            <person name="Henrissat B."/>
            <person name="Johnson J."/>
            <person name="Kuo A."/>
            <person name="Lim J.H.P."/>
            <person name="Lipzen A."/>
            <person name="Nolan M."/>
            <person name="Ohm R.A."/>
            <person name="Tamas L."/>
            <person name="Grigoriev I.V."/>
            <person name="Spatafora J.W."/>
            <person name="Nagy L.G."/>
            <person name="Kovacs G.M."/>
        </authorList>
    </citation>
    <scope>NUCLEOTIDE SEQUENCE [LARGE SCALE GENOMIC DNA]</scope>
    <source>
        <strain evidence="1 2">DSE2036</strain>
    </source>
</reference>
<accession>A0A2V1E5T1</accession>
<sequence length="380" mass="40227">MFQYLPRVLLGAMVGGGMLGNSGIVAAMEEDGRDYGTTHVAEKNHVVTRVVHQFPRPTWLENIAALSTGHLLTGTLGSHAELHLINPETNTATLLHNFTQQNSVFGFRELEPDVWAVVSSNYSTTTGAEHGGSVLWRVDLRERVKNIDEGSSDVVKVDKMIDLKDAGVSNGLAVVNPRTVLIADSIKGNIGRIVLPASEGEKAKYDVLIEDATVQIGNTNPDVPLGVNGLAYHAPYLYFSNCNRGLVARVAIDAETAAPSSAVEVVSDDVPVPDDLVVSPDGKTAYVARFWSNTLEKIALPGTEGAGGKPEVVVGAQGSTVVAGPTAVTWGRGKKDQRVLYVSTNGGVGEGDMKFLEGGKIVAVYLDGVACEGNGRRGEL</sequence>
<dbReference type="PANTHER" id="PTHR42060">
    <property type="entry name" value="NHL REPEAT-CONTAINING PROTEIN-RELATED"/>
    <property type="match status" value="1"/>
</dbReference>
<gene>
    <name evidence="1" type="ORF">DM02DRAFT_682768</name>
</gene>
<dbReference type="PANTHER" id="PTHR42060:SF1">
    <property type="entry name" value="NHL REPEAT-CONTAINING PROTEIN"/>
    <property type="match status" value="1"/>
</dbReference>
<dbReference type="InterPro" id="IPR052998">
    <property type="entry name" value="Hetero-Diels-Alderase-like"/>
</dbReference>
<dbReference type="InterPro" id="IPR011042">
    <property type="entry name" value="6-blade_b-propeller_TolB-like"/>
</dbReference>
<proteinExistence type="predicted"/>
<dbReference type="AlphaFoldDB" id="A0A2V1E5T1"/>
<dbReference type="OrthoDB" id="9977941at2759"/>
<keyword evidence="2" id="KW-1185">Reference proteome</keyword>
<evidence type="ECO:0000313" key="1">
    <source>
        <dbReference type="EMBL" id="PVI05841.1"/>
    </source>
</evidence>
<dbReference type="Proteomes" id="UP000244855">
    <property type="component" value="Unassembled WGS sequence"/>
</dbReference>